<dbReference type="AlphaFoldDB" id="A0A6A6QPJ4"/>
<keyword evidence="2" id="KW-0732">Signal</keyword>
<sequence length="109" mass="12075">MESALFLACYLIFSCITSTPKEYNQVVKSSISPYLAGDLSLIDSEPSSGRATLHLLNIPCFDKFLHCQFFKLWKSTHCGVDTEQPNRTSGIPQPPPNPKHPGLRVEVPA</sequence>
<accession>A0A6A6QPJ4</accession>
<feature type="chain" id="PRO_5025411564" evidence="2">
    <location>
        <begin position="19"/>
        <end position="109"/>
    </location>
</feature>
<dbReference type="EMBL" id="MU004191">
    <property type="protein sequence ID" value="KAF2493920.1"/>
    <property type="molecule type" value="Genomic_DNA"/>
</dbReference>
<name>A0A6A6QPJ4_9PEZI</name>
<evidence type="ECO:0000313" key="4">
    <source>
        <dbReference type="Proteomes" id="UP000799750"/>
    </source>
</evidence>
<keyword evidence="4" id="KW-1185">Reference proteome</keyword>
<dbReference type="Proteomes" id="UP000799750">
    <property type="component" value="Unassembled WGS sequence"/>
</dbReference>
<reference evidence="3" key="1">
    <citation type="journal article" date="2020" name="Stud. Mycol.">
        <title>101 Dothideomycetes genomes: a test case for predicting lifestyles and emergence of pathogens.</title>
        <authorList>
            <person name="Haridas S."/>
            <person name="Albert R."/>
            <person name="Binder M."/>
            <person name="Bloem J."/>
            <person name="Labutti K."/>
            <person name="Salamov A."/>
            <person name="Andreopoulos B."/>
            <person name="Baker S."/>
            <person name="Barry K."/>
            <person name="Bills G."/>
            <person name="Bluhm B."/>
            <person name="Cannon C."/>
            <person name="Castanera R."/>
            <person name="Culley D."/>
            <person name="Daum C."/>
            <person name="Ezra D."/>
            <person name="Gonzalez J."/>
            <person name="Henrissat B."/>
            <person name="Kuo A."/>
            <person name="Liang C."/>
            <person name="Lipzen A."/>
            <person name="Lutzoni F."/>
            <person name="Magnuson J."/>
            <person name="Mondo S."/>
            <person name="Nolan M."/>
            <person name="Ohm R."/>
            <person name="Pangilinan J."/>
            <person name="Park H.-J."/>
            <person name="Ramirez L."/>
            <person name="Alfaro M."/>
            <person name="Sun H."/>
            <person name="Tritt A."/>
            <person name="Yoshinaga Y."/>
            <person name="Zwiers L.-H."/>
            <person name="Turgeon B."/>
            <person name="Goodwin S."/>
            <person name="Spatafora J."/>
            <person name="Crous P."/>
            <person name="Grigoriev I."/>
        </authorList>
    </citation>
    <scope>NUCLEOTIDE SEQUENCE</scope>
    <source>
        <strain evidence="3">CBS 269.34</strain>
    </source>
</reference>
<evidence type="ECO:0000256" key="2">
    <source>
        <dbReference type="SAM" id="SignalP"/>
    </source>
</evidence>
<gene>
    <name evidence="3" type="ORF">BU16DRAFT_59931</name>
</gene>
<protein>
    <submittedName>
        <fullName evidence="3">Uncharacterized protein</fullName>
    </submittedName>
</protein>
<proteinExistence type="predicted"/>
<evidence type="ECO:0000256" key="1">
    <source>
        <dbReference type="SAM" id="MobiDB-lite"/>
    </source>
</evidence>
<feature type="signal peptide" evidence="2">
    <location>
        <begin position="1"/>
        <end position="18"/>
    </location>
</feature>
<organism evidence="3 4">
    <name type="scientific">Lophium mytilinum</name>
    <dbReference type="NCBI Taxonomy" id="390894"/>
    <lineage>
        <taxon>Eukaryota</taxon>
        <taxon>Fungi</taxon>
        <taxon>Dikarya</taxon>
        <taxon>Ascomycota</taxon>
        <taxon>Pezizomycotina</taxon>
        <taxon>Dothideomycetes</taxon>
        <taxon>Pleosporomycetidae</taxon>
        <taxon>Mytilinidiales</taxon>
        <taxon>Mytilinidiaceae</taxon>
        <taxon>Lophium</taxon>
    </lineage>
</organism>
<evidence type="ECO:0000313" key="3">
    <source>
        <dbReference type="EMBL" id="KAF2493920.1"/>
    </source>
</evidence>
<feature type="region of interest" description="Disordered" evidence="1">
    <location>
        <begin position="81"/>
        <end position="109"/>
    </location>
</feature>